<dbReference type="EMBL" id="CP127173">
    <property type="protein sequence ID" value="WIV54915.1"/>
    <property type="molecule type" value="Genomic_DNA"/>
</dbReference>
<dbReference type="SMART" id="SM00823">
    <property type="entry name" value="PKS_PP"/>
    <property type="match status" value="1"/>
</dbReference>
<dbReference type="Proteomes" id="UP001227101">
    <property type="component" value="Chromosome"/>
</dbReference>
<dbReference type="Pfam" id="PF00550">
    <property type="entry name" value="PP-binding"/>
    <property type="match status" value="1"/>
</dbReference>
<dbReference type="InterPro" id="IPR036736">
    <property type="entry name" value="ACP-like_sf"/>
</dbReference>
<name>A0ABY8XH13_9PSEU</name>
<keyword evidence="1" id="KW-0596">Phosphopantetheine</keyword>
<dbReference type="PROSITE" id="PS50075">
    <property type="entry name" value="CARRIER"/>
    <property type="match status" value="1"/>
</dbReference>
<feature type="domain" description="Carrier" evidence="3">
    <location>
        <begin position="5"/>
        <end position="84"/>
    </location>
</feature>
<gene>
    <name evidence="4" type="ORF">QP939_39750</name>
</gene>
<evidence type="ECO:0000313" key="5">
    <source>
        <dbReference type="Proteomes" id="UP001227101"/>
    </source>
</evidence>
<keyword evidence="2" id="KW-0597">Phosphoprotein</keyword>
<dbReference type="RefSeq" id="WP_285451687.1">
    <property type="nucleotide sequence ID" value="NZ_CP127173.1"/>
</dbReference>
<protein>
    <submittedName>
        <fullName evidence="4">Acyl carrier protein</fullName>
    </submittedName>
</protein>
<sequence>MSPKTALEDTLREILVADLYVDVPAEGIQPDDSLQETLGLDSLGFVELRARCEQQFGVAISDTDFTPVNFRSISTIADFVVRRQAGN</sequence>
<keyword evidence="5" id="KW-1185">Reference proteome</keyword>
<reference evidence="4 5" key="1">
    <citation type="submission" date="2023-06" db="EMBL/GenBank/DDBJ databases">
        <authorList>
            <person name="Oyuntsetseg B."/>
            <person name="Kim S.B."/>
        </authorList>
    </citation>
    <scope>NUCLEOTIDE SEQUENCE [LARGE SCALE GENOMIC DNA]</scope>
    <source>
        <strain evidence="4 5">2-2</strain>
    </source>
</reference>
<dbReference type="SUPFAM" id="SSF47336">
    <property type="entry name" value="ACP-like"/>
    <property type="match status" value="1"/>
</dbReference>
<evidence type="ECO:0000256" key="1">
    <source>
        <dbReference type="ARBA" id="ARBA00022450"/>
    </source>
</evidence>
<accession>A0ABY8XH13</accession>
<organism evidence="4 5">
    <name type="scientific">Amycolatopsis nalaikhensis</name>
    <dbReference type="NCBI Taxonomy" id="715472"/>
    <lineage>
        <taxon>Bacteria</taxon>
        <taxon>Bacillati</taxon>
        <taxon>Actinomycetota</taxon>
        <taxon>Actinomycetes</taxon>
        <taxon>Pseudonocardiales</taxon>
        <taxon>Pseudonocardiaceae</taxon>
        <taxon>Amycolatopsis</taxon>
    </lineage>
</organism>
<proteinExistence type="predicted"/>
<evidence type="ECO:0000313" key="4">
    <source>
        <dbReference type="EMBL" id="WIV54915.1"/>
    </source>
</evidence>
<dbReference type="InterPro" id="IPR020806">
    <property type="entry name" value="PKS_PP-bd"/>
</dbReference>
<evidence type="ECO:0000259" key="3">
    <source>
        <dbReference type="PROSITE" id="PS50075"/>
    </source>
</evidence>
<dbReference type="InterPro" id="IPR009081">
    <property type="entry name" value="PP-bd_ACP"/>
</dbReference>
<dbReference type="Gene3D" id="1.10.1200.10">
    <property type="entry name" value="ACP-like"/>
    <property type="match status" value="1"/>
</dbReference>
<evidence type="ECO:0000256" key="2">
    <source>
        <dbReference type="ARBA" id="ARBA00022553"/>
    </source>
</evidence>